<evidence type="ECO:0000256" key="3">
    <source>
        <dbReference type="ARBA" id="ARBA00023237"/>
    </source>
</evidence>
<dbReference type="PANTHER" id="PTHR34597">
    <property type="entry name" value="SLR1661 PROTEIN"/>
    <property type="match status" value="1"/>
</dbReference>
<gene>
    <name evidence="7" type="ORF">C7451_103276</name>
</gene>
<dbReference type="AlphaFoldDB" id="A0A2V3VBQ2"/>
<sequence length="577" mass="61026">MSLWLALMLQAAAPPCAAATDAAASGIVIYCEVEVHAEPDMAAIATADSTGLDFGGFAVRYRKGERLDGQWVRQQVIANGLVGAPIPLDRIAAAVQQISLAYVRNGYVNSGVLLDPMTDLAGGSPLVLRLVAGRLDGGKAMVDWQDGHRRGLSDAYVLRRMPSARAIPLNGLAIERDFRTLAADEAIATVKADLQPGHEPGVARLNLLVDPAPRFAVQASIANSRSPAVGGLRFGTGLSVRNALLAGDRIGFDAGLTAGRPDAQFEYSAPFVHPALRLEARGGYNRAAVVDAPLRNLSIRARDQFIEGGFALTVWQRPLSPAALDGTPEISAQSVTLSSGVIHRQTRTFLLGQPFSFSPGSVRGLAEYSALRLGMEWTRRSSGTVWIAQGRFTQGIEGSRSDIVGIAAPSPRFRSFSGQISHARRLGDKGWELRARIAGQYGTGVLYAAERFVAGGSATVRGYRESLLLADRGVIGSVELARAVTIGSGAVGALGLRWGSFTPSVFADGAVMRNATRGFQPQPGEIASIGASLAWTPSPSLSARLTYGAALIDAPITGSRDVQDDGLSFALSWNRRF</sequence>
<dbReference type="InterPro" id="IPR013686">
    <property type="entry name" value="Polypept-transport_assoc_ShlB"/>
</dbReference>
<dbReference type="Gene3D" id="2.40.160.50">
    <property type="entry name" value="membrane protein fhac: a member of the omp85/tpsb transporter family"/>
    <property type="match status" value="1"/>
</dbReference>
<evidence type="ECO:0000259" key="5">
    <source>
        <dbReference type="Pfam" id="PF03865"/>
    </source>
</evidence>
<dbReference type="GO" id="GO:0046819">
    <property type="term" value="P:protein secretion by the type V secretion system"/>
    <property type="evidence" value="ECO:0007669"/>
    <property type="project" value="TreeGrafter"/>
</dbReference>
<dbReference type="Proteomes" id="UP000248014">
    <property type="component" value="Unassembled WGS sequence"/>
</dbReference>
<feature type="domain" description="Polypeptide-transport-associated ShlB-type" evidence="6">
    <location>
        <begin position="75"/>
        <end position="133"/>
    </location>
</feature>
<keyword evidence="3" id="KW-0998">Cell outer membrane</keyword>
<dbReference type="OrthoDB" id="7439045at2"/>
<feature type="chain" id="PRO_5015929548" evidence="4">
    <location>
        <begin position="19"/>
        <end position="577"/>
    </location>
</feature>
<name>A0A2V3VBQ2_9SPHN</name>
<comment type="caution">
    <text evidence="7">The sequence shown here is derived from an EMBL/GenBank/DDBJ whole genome shotgun (WGS) entry which is preliminary data.</text>
</comment>
<organism evidence="7 8">
    <name type="scientific">Blastomonas natatoria</name>
    <dbReference type="NCBI Taxonomy" id="34015"/>
    <lineage>
        <taxon>Bacteria</taxon>
        <taxon>Pseudomonadati</taxon>
        <taxon>Pseudomonadota</taxon>
        <taxon>Alphaproteobacteria</taxon>
        <taxon>Sphingomonadales</taxon>
        <taxon>Sphingomonadaceae</taxon>
        <taxon>Blastomonas</taxon>
    </lineage>
</organism>
<accession>A0A2V3VBQ2</accession>
<reference evidence="7 8" key="1">
    <citation type="submission" date="2018-05" db="EMBL/GenBank/DDBJ databases">
        <title>Genomic Encyclopedia of Type Strains, Phase IV (KMG-IV): sequencing the most valuable type-strain genomes for metagenomic binning, comparative biology and taxonomic classification.</title>
        <authorList>
            <person name="Goeker M."/>
        </authorList>
    </citation>
    <scope>NUCLEOTIDE SEQUENCE [LARGE SCALE GENOMIC DNA]</scope>
    <source>
        <strain evidence="7 8">DSM 3183</strain>
    </source>
</reference>
<feature type="domain" description="Haemolysin activator HlyB C-terminal" evidence="5">
    <location>
        <begin position="333"/>
        <end position="514"/>
    </location>
</feature>
<dbReference type="GO" id="GO:0008320">
    <property type="term" value="F:protein transmembrane transporter activity"/>
    <property type="evidence" value="ECO:0007669"/>
    <property type="project" value="TreeGrafter"/>
</dbReference>
<keyword evidence="2" id="KW-0812">Transmembrane</keyword>
<dbReference type="Pfam" id="PF08479">
    <property type="entry name" value="POTRA_2"/>
    <property type="match status" value="1"/>
</dbReference>
<protein>
    <submittedName>
        <fullName evidence="7">Hemolysin activation/secretion protein</fullName>
    </submittedName>
</protein>
<keyword evidence="1" id="KW-1134">Transmembrane beta strand</keyword>
<dbReference type="InterPro" id="IPR005565">
    <property type="entry name" value="Hemolysn_activator_HlyB_C"/>
</dbReference>
<keyword evidence="4" id="KW-0732">Signal</keyword>
<keyword evidence="8" id="KW-1185">Reference proteome</keyword>
<dbReference type="GO" id="GO:0098046">
    <property type="term" value="C:type V protein secretion system complex"/>
    <property type="evidence" value="ECO:0007669"/>
    <property type="project" value="TreeGrafter"/>
</dbReference>
<keyword evidence="1" id="KW-0472">Membrane</keyword>
<dbReference type="Pfam" id="PF03865">
    <property type="entry name" value="ShlB"/>
    <property type="match status" value="1"/>
</dbReference>
<dbReference type="RefSeq" id="WP_146215289.1">
    <property type="nucleotide sequence ID" value="NZ_QJJM01000003.1"/>
</dbReference>
<evidence type="ECO:0000256" key="4">
    <source>
        <dbReference type="SAM" id="SignalP"/>
    </source>
</evidence>
<dbReference type="EMBL" id="QJJM01000003">
    <property type="protein sequence ID" value="PXW78168.1"/>
    <property type="molecule type" value="Genomic_DNA"/>
</dbReference>
<evidence type="ECO:0000256" key="2">
    <source>
        <dbReference type="ARBA" id="ARBA00022692"/>
    </source>
</evidence>
<dbReference type="InterPro" id="IPR051544">
    <property type="entry name" value="TPS_OM_transporter"/>
</dbReference>
<evidence type="ECO:0000259" key="6">
    <source>
        <dbReference type="Pfam" id="PF08479"/>
    </source>
</evidence>
<feature type="signal peptide" evidence="4">
    <location>
        <begin position="1"/>
        <end position="18"/>
    </location>
</feature>
<evidence type="ECO:0000256" key="1">
    <source>
        <dbReference type="ARBA" id="ARBA00022452"/>
    </source>
</evidence>
<evidence type="ECO:0000313" key="8">
    <source>
        <dbReference type="Proteomes" id="UP000248014"/>
    </source>
</evidence>
<dbReference type="PANTHER" id="PTHR34597:SF3">
    <property type="entry name" value="OUTER MEMBRANE TRANSPORTER CDIB"/>
    <property type="match status" value="1"/>
</dbReference>
<evidence type="ECO:0000313" key="7">
    <source>
        <dbReference type="EMBL" id="PXW78168.1"/>
    </source>
</evidence>
<proteinExistence type="predicted"/>